<dbReference type="EMBL" id="LN554846">
    <property type="protein sequence ID" value="CED72183.1"/>
    <property type="molecule type" value="Genomic_DNA"/>
</dbReference>
<dbReference type="PATRIC" id="fig|80852.17.peg.2190"/>
<organism evidence="1 2">
    <name type="scientific">Aliivibrio wodanis</name>
    <dbReference type="NCBI Taxonomy" id="80852"/>
    <lineage>
        <taxon>Bacteria</taxon>
        <taxon>Pseudomonadati</taxon>
        <taxon>Pseudomonadota</taxon>
        <taxon>Gammaproteobacteria</taxon>
        <taxon>Vibrionales</taxon>
        <taxon>Vibrionaceae</taxon>
        <taxon>Aliivibrio</taxon>
    </lineage>
</organism>
<sequence>MTSANEMEYETLTFSQILTYIQAVKLILGKRWLHKKVNQEKEKRTRDKEDSNNNKFNYLYRTPPHQIVLWEFEFEGWKTSCVKSKRLVMTPEMMRYIHFGYTLLLAENAIGFKKVIDRLKRVEHFEATSFEVEVAAGYINKGYKVTFIEEGPKKTPDFEVIASNGEKFWVECKYKNVQTDKEKRISSVWKDLERNLLTKLTRCERNVAVIIKLTSTPSRKELEALTDFILKYVEDDNLPITFGKKITSIPSPDGKHQVVIQKLTEPGKAIEFSSINIRCSEDFDRYTLTCESSNVRGQQLIHNPIILGLIIEESFDNVKSVVNSFKSAVKQLPESGPSVIMIRIDDKGWTSCMEDSFNKAKSLLQNELSENINRRVNAVFIKTCRSIHSIETSEYKSFDVCVEHPSPRTEITIN</sequence>
<dbReference type="GeneID" id="28541696"/>
<dbReference type="HOGENOM" id="CLU_663312_0_0_6"/>
<dbReference type="OrthoDB" id="7056114at2"/>
<gene>
    <name evidence="1" type="ORF">AWOD_I_2119</name>
</gene>
<keyword evidence="2" id="KW-1185">Reference proteome</keyword>
<evidence type="ECO:0000313" key="2">
    <source>
        <dbReference type="Proteomes" id="UP000032427"/>
    </source>
</evidence>
<accession>A0A090IS91</accession>
<proteinExistence type="predicted"/>
<name>A0A090IS91_9GAMM</name>
<evidence type="ECO:0000313" key="1">
    <source>
        <dbReference type="EMBL" id="CED72183.1"/>
    </source>
</evidence>
<dbReference type="Proteomes" id="UP000032427">
    <property type="component" value="Chromosome 1"/>
</dbReference>
<protein>
    <submittedName>
        <fullName evidence="1">Uncharacterized protein</fullName>
    </submittedName>
</protein>
<dbReference type="AlphaFoldDB" id="A0A090IS91"/>
<dbReference type="KEGG" id="awd:AWOD_I_2119"/>
<reference evidence="2" key="1">
    <citation type="submission" date="2014-09" db="EMBL/GenBank/DDBJ databases">
        <authorList>
            <person name="Hjerde E."/>
        </authorList>
    </citation>
    <scope>NUCLEOTIDE SEQUENCE [LARGE SCALE GENOMIC DNA]</scope>
    <source>
        <strain evidence="2">06/09/139</strain>
    </source>
</reference>